<dbReference type="RefSeq" id="WP_116854437.1">
    <property type="nucleotide sequence ID" value="NZ_QTJV01000006.1"/>
</dbReference>
<dbReference type="AlphaFoldDB" id="A0A3E1P070"/>
<dbReference type="SUPFAM" id="SSF46894">
    <property type="entry name" value="C-terminal effector domain of the bipartite response regulators"/>
    <property type="match status" value="1"/>
</dbReference>
<dbReference type="InterPro" id="IPR011006">
    <property type="entry name" value="CheY-like_superfamily"/>
</dbReference>
<dbReference type="InterPro" id="IPR001789">
    <property type="entry name" value="Sig_transdc_resp-reg_receiver"/>
</dbReference>
<feature type="domain" description="Response regulatory" evidence="4">
    <location>
        <begin position="6"/>
        <end position="119"/>
    </location>
</feature>
<dbReference type="GO" id="GO:0000160">
    <property type="term" value="P:phosphorelay signal transduction system"/>
    <property type="evidence" value="ECO:0007669"/>
    <property type="project" value="InterPro"/>
</dbReference>
<dbReference type="PANTHER" id="PTHR45566">
    <property type="entry name" value="HTH-TYPE TRANSCRIPTIONAL REGULATOR YHJB-RELATED"/>
    <property type="match status" value="1"/>
</dbReference>
<dbReference type="CDD" id="cd17535">
    <property type="entry name" value="REC_NarL-like"/>
    <property type="match status" value="1"/>
</dbReference>
<sequence>MPVDALNLAIVDELAFFRKGVKEYLSEQISINVIFQASDLSDVLYHLEHAKVDILLVDVFSSRSGNSDVLKMIHEKHPTIKILILSSCTDPQLISNLMDYDIHGYISKMDEPEELLHAIMAVSKNKIYPNKLFTEALYWNRQKNIIYDQGKSDVLLNEREQKILKFIWEEKSNKEIADSFFLSIRSIEKIRQDMKEKLGVKSTVGLLKYGIVQKIIDTNTII</sequence>
<dbReference type="GO" id="GO:0006355">
    <property type="term" value="P:regulation of DNA-templated transcription"/>
    <property type="evidence" value="ECO:0007669"/>
    <property type="project" value="InterPro"/>
</dbReference>
<comment type="caution">
    <text evidence="5">The sequence shown here is derived from an EMBL/GenBank/DDBJ whole genome shotgun (WGS) entry which is preliminary data.</text>
</comment>
<dbReference type="InterPro" id="IPR051015">
    <property type="entry name" value="EvgA-like"/>
</dbReference>
<evidence type="ECO:0000259" key="4">
    <source>
        <dbReference type="SMART" id="SM00448"/>
    </source>
</evidence>
<evidence type="ECO:0000313" key="5">
    <source>
        <dbReference type="EMBL" id="RFM33514.1"/>
    </source>
</evidence>
<reference evidence="5 6" key="1">
    <citation type="submission" date="2018-08" db="EMBL/GenBank/DDBJ databases">
        <title>Chitinophaga sp. K20C18050901, a novel bacterium isolated from forest soil.</title>
        <authorList>
            <person name="Wang C."/>
        </authorList>
    </citation>
    <scope>NUCLEOTIDE SEQUENCE [LARGE SCALE GENOMIC DNA]</scope>
    <source>
        <strain evidence="5 6">K20C18050901</strain>
    </source>
</reference>
<accession>A0A3E1P070</accession>
<evidence type="ECO:0000256" key="2">
    <source>
        <dbReference type="ARBA" id="ARBA00023125"/>
    </source>
</evidence>
<evidence type="ECO:0000259" key="3">
    <source>
        <dbReference type="SMART" id="SM00421"/>
    </source>
</evidence>
<dbReference type="OrthoDB" id="666033at2"/>
<dbReference type="Gene3D" id="3.40.50.2300">
    <property type="match status" value="1"/>
</dbReference>
<dbReference type="EMBL" id="QTJV01000006">
    <property type="protein sequence ID" value="RFM33514.1"/>
    <property type="molecule type" value="Genomic_DNA"/>
</dbReference>
<dbReference type="Proteomes" id="UP000261174">
    <property type="component" value="Unassembled WGS sequence"/>
</dbReference>
<protein>
    <submittedName>
        <fullName evidence="5">DNA-binding response regulator</fullName>
    </submittedName>
</protein>
<dbReference type="InterPro" id="IPR000792">
    <property type="entry name" value="Tscrpt_reg_LuxR_C"/>
</dbReference>
<dbReference type="SMART" id="SM00421">
    <property type="entry name" value="HTH_LUXR"/>
    <property type="match status" value="1"/>
</dbReference>
<dbReference type="InterPro" id="IPR058245">
    <property type="entry name" value="NreC/VraR/RcsB-like_REC"/>
</dbReference>
<name>A0A3E1P070_9BACT</name>
<gene>
    <name evidence="5" type="ORF">DXN04_16260</name>
</gene>
<evidence type="ECO:0000256" key="1">
    <source>
        <dbReference type="ARBA" id="ARBA00022553"/>
    </source>
</evidence>
<dbReference type="PANTHER" id="PTHR45566:SF2">
    <property type="entry name" value="NARL SUBFAMILY"/>
    <property type="match status" value="1"/>
</dbReference>
<organism evidence="5 6">
    <name type="scientific">Chitinophaga silvisoli</name>
    <dbReference type="NCBI Taxonomy" id="2291814"/>
    <lineage>
        <taxon>Bacteria</taxon>
        <taxon>Pseudomonadati</taxon>
        <taxon>Bacteroidota</taxon>
        <taxon>Chitinophagia</taxon>
        <taxon>Chitinophagales</taxon>
        <taxon>Chitinophagaceae</taxon>
        <taxon>Chitinophaga</taxon>
    </lineage>
</organism>
<feature type="domain" description="HTH luxR-type" evidence="3">
    <location>
        <begin position="153"/>
        <end position="210"/>
    </location>
</feature>
<evidence type="ECO:0000313" key="6">
    <source>
        <dbReference type="Proteomes" id="UP000261174"/>
    </source>
</evidence>
<dbReference type="Pfam" id="PF00072">
    <property type="entry name" value="Response_reg"/>
    <property type="match status" value="1"/>
</dbReference>
<dbReference type="Pfam" id="PF00196">
    <property type="entry name" value="GerE"/>
    <property type="match status" value="1"/>
</dbReference>
<dbReference type="SUPFAM" id="SSF52172">
    <property type="entry name" value="CheY-like"/>
    <property type="match status" value="1"/>
</dbReference>
<keyword evidence="1" id="KW-0597">Phosphoprotein</keyword>
<proteinExistence type="predicted"/>
<keyword evidence="6" id="KW-1185">Reference proteome</keyword>
<dbReference type="GO" id="GO:0003677">
    <property type="term" value="F:DNA binding"/>
    <property type="evidence" value="ECO:0007669"/>
    <property type="project" value="UniProtKB-KW"/>
</dbReference>
<keyword evidence="2 5" id="KW-0238">DNA-binding</keyword>
<dbReference type="InterPro" id="IPR016032">
    <property type="entry name" value="Sig_transdc_resp-reg_C-effctor"/>
</dbReference>
<dbReference type="SMART" id="SM00448">
    <property type="entry name" value="REC"/>
    <property type="match status" value="1"/>
</dbReference>